<proteinExistence type="inferred from homology"/>
<reference evidence="6" key="1">
    <citation type="submission" date="2020-06" db="EMBL/GenBank/DDBJ databases">
        <title>WGS assembly of Ceratodon purpureus strain R40.</title>
        <authorList>
            <person name="Carey S.B."/>
            <person name="Jenkins J."/>
            <person name="Shu S."/>
            <person name="Lovell J.T."/>
            <person name="Sreedasyam A."/>
            <person name="Maumus F."/>
            <person name="Tiley G.P."/>
            <person name="Fernandez-Pozo N."/>
            <person name="Barry K."/>
            <person name="Chen C."/>
            <person name="Wang M."/>
            <person name="Lipzen A."/>
            <person name="Daum C."/>
            <person name="Saski C.A."/>
            <person name="Payton A.C."/>
            <person name="Mcbreen J.C."/>
            <person name="Conrad R.E."/>
            <person name="Kollar L.M."/>
            <person name="Olsson S."/>
            <person name="Huttunen S."/>
            <person name="Landis J.B."/>
            <person name="Wickett N.J."/>
            <person name="Johnson M.G."/>
            <person name="Rensing S.A."/>
            <person name="Grimwood J."/>
            <person name="Schmutz J."/>
            <person name="Mcdaniel S.F."/>
        </authorList>
    </citation>
    <scope>NUCLEOTIDE SEQUENCE</scope>
    <source>
        <strain evidence="6">R40</strain>
    </source>
</reference>
<evidence type="ECO:0000256" key="2">
    <source>
        <dbReference type="ARBA" id="ARBA00023315"/>
    </source>
</evidence>
<dbReference type="OrthoDB" id="25586at2759"/>
<comment type="similarity">
    <text evidence="3">Belongs to the acetyltransferase family. ARD1 subfamily.</text>
</comment>
<protein>
    <recommendedName>
        <fullName evidence="5">N-acetyltransferase domain-containing protein</fullName>
    </recommendedName>
</protein>
<evidence type="ECO:0000256" key="4">
    <source>
        <dbReference type="SAM" id="MobiDB-lite"/>
    </source>
</evidence>
<evidence type="ECO:0000259" key="5">
    <source>
        <dbReference type="PROSITE" id="PS51186"/>
    </source>
</evidence>
<dbReference type="AlphaFoldDB" id="A0A8T0H537"/>
<dbReference type="InterPro" id="IPR000182">
    <property type="entry name" value="GNAT_dom"/>
</dbReference>
<dbReference type="Proteomes" id="UP000822688">
    <property type="component" value="Chromosome 8"/>
</dbReference>
<sequence length="200" mass="22701">MFCVRRASFDDLLEIQNINAVCLPENYRLNFYINHILSWPQLLYVAEDCNRKIVGYVLGSLDEELSYCHGQIASLAVLRTHRKLGCATKLMKAAEQAMRDVYGAGSVSLHVRKMNDAAFCLYSKTLGYKVKIFEVAYYRDGADAYEMIKFFADEKQVSPTVEWQDTTSHLRGKGTPVLTQEASDDQVSSDPIQQSEHNDL</sequence>
<name>A0A8T0H537_CERPU</name>
<accession>A0A8T0H537</accession>
<evidence type="ECO:0000256" key="3">
    <source>
        <dbReference type="ARBA" id="ARBA00025786"/>
    </source>
</evidence>
<dbReference type="GO" id="GO:0031415">
    <property type="term" value="C:NatA complex"/>
    <property type="evidence" value="ECO:0007669"/>
    <property type="project" value="InterPro"/>
</dbReference>
<feature type="domain" description="N-acetyltransferase" evidence="5">
    <location>
        <begin position="2"/>
        <end position="152"/>
    </location>
</feature>
<dbReference type="SUPFAM" id="SSF55729">
    <property type="entry name" value="Acyl-CoA N-acyltransferases (Nat)"/>
    <property type="match status" value="1"/>
</dbReference>
<gene>
    <name evidence="6" type="ORF">KC19_8G093300</name>
</gene>
<organism evidence="6 7">
    <name type="scientific">Ceratodon purpureus</name>
    <name type="common">Fire moss</name>
    <name type="synonym">Dicranum purpureum</name>
    <dbReference type="NCBI Taxonomy" id="3225"/>
    <lineage>
        <taxon>Eukaryota</taxon>
        <taxon>Viridiplantae</taxon>
        <taxon>Streptophyta</taxon>
        <taxon>Embryophyta</taxon>
        <taxon>Bryophyta</taxon>
        <taxon>Bryophytina</taxon>
        <taxon>Bryopsida</taxon>
        <taxon>Dicranidae</taxon>
        <taxon>Pseudoditrichales</taxon>
        <taxon>Ditrichaceae</taxon>
        <taxon>Ceratodon</taxon>
    </lineage>
</organism>
<evidence type="ECO:0000256" key="1">
    <source>
        <dbReference type="ARBA" id="ARBA00022679"/>
    </source>
</evidence>
<evidence type="ECO:0000313" key="7">
    <source>
        <dbReference type="Proteomes" id="UP000822688"/>
    </source>
</evidence>
<comment type="caution">
    <text evidence="6">The sequence shown here is derived from an EMBL/GenBank/DDBJ whole genome shotgun (WGS) entry which is preliminary data.</text>
</comment>
<keyword evidence="7" id="KW-1185">Reference proteome</keyword>
<keyword evidence="2" id="KW-0012">Acyltransferase</keyword>
<keyword evidence="1" id="KW-0808">Transferase</keyword>
<evidence type="ECO:0000313" key="6">
    <source>
        <dbReference type="EMBL" id="KAG0564222.1"/>
    </source>
</evidence>
<dbReference type="FunFam" id="3.40.630.30:FF:000037">
    <property type="entry name" value="N-alpha-acetyltransferase daf-31-like"/>
    <property type="match status" value="1"/>
</dbReference>
<dbReference type="Pfam" id="PF00583">
    <property type="entry name" value="Acetyltransf_1"/>
    <property type="match status" value="1"/>
</dbReference>
<dbReference type="PANTHER" id="PTHR23091:SF4">
    <property type="entry name" value="N-TERMINAL AMINO-ACID N(ALPHA)-ACETYLTRANSFERASE NATA"/>
    <property type="match status" value="1"/>
</dbReference>
<dbReference type="EMBL" id="CM026429">
    <property type="protein sequence ID" value="KAG0564222.1"/>
    <property type="molecule type" value="Genomic_DNA"/>
</dbReference>
<dbReference type="CDD" id="cd04301">
    <property type="entry name" value="NAT_SF"/>
    <property type="match status" value="1"/>
</dbReference>
<dbReference type="InterPro" id="IPR016181">
    <property type="entry name" value="Acyl_CoA_acyltransferase"/>
</dbReference>
<dbReference type="Gene3D" id="3.40.630.30">
    <property type="match status" value="1"/>
</dbReference>
<feature type="compositionally biased region" description="Polar residues" evidence="4">
    <location>
        <begin position="177"/>
        <end position="200"/>
    </location>
</feature>
<dbReference type="PROSITE" id="PS51186">
    <property type="entry name" value="GNAT"/>
    <property type="match status" value="1"/>
</dbReference>
<dbReference type="GO" id="GO:1990190">
    <property type="term" value="F:protein-N-terminal-glutamate acetyltransferase activity"/>
    <property type="evidence" value="ECO:0007669"/>
    <property type="project" value="TreeGrafter"/>
</dbReference>
<dbReference type="PANTHER" id="PTHR23091">
    <property type="entry name" value="N-TERMINAL ACETYLTRANSFERASE"/>
    <property type="match status" value="1"/>
</dbReference>
<dbReference type="InterPro" id="IPR045047">
    <property type="entry name" value="Ard1-like"/>
</dbReference>
<dbReference type="GO" id="GO:1990189">
    <property type="term" value="F:protein N-terminal-serine acetyltransferase activity"/>
    <property type="evidence" value="ECO:0007669"/>
    <property type="project" value="TreeGrafter"/>
</dbReference>
<feature type="region of interest" description="Disordered" evidence="4">
    <location>
        <begin position="167"/>
        <end position="200"/>
    </location>
</feature>